<sequence length="120" mass="13221">MSLTLCVLSRSCLCPPLSPSLCPFLQVSLGFEAVCLPVCSYWSYQSARCFVVAFCCSVLFSLPFPLTPTGRGRWPSTLSLVLLEVSSVKGSFSSPLLPMACSRGNCWVLFIYLYNLDFIL</sequence>
<protein>
    <submittedName>
        <fullName evidence="1">Uncharacterized protein</fullName>
    </submittedName>
</protein>
<proteinExistence type="predicted"/>
<gene>
    <name evidence="1" type="ORF">EXN66_Car010921</name>
</gene>
<dbReference type="AlphaFoldDB" id="A0A6G1PY90"/>
<reference evidence="2" key="2">
    <citation type="submission" date="2019-02" db="EMBL/GenBank/DDBJ databases">
        <title>Opniocepnalus argus Var Kimnra genome.</title>
        <authorList>
            <person name="Zhou C."/>
            <person name="Xiao S."/>
        </authorList>
    </citation>
    <scope>NUCLEOTIDE SEQUENCE [LARGE SCALE GENOMIC DNA]</scope>
</reference>
<reference evidence="1 2" key="1">
    <citation type="submission" date="2019-02" db="EMBL/GenBank/DDBJ databases">
        <title>Opniocepnalus argus genome.</title>
        <authorList>
            <person name="Zhou C."/>
            <person name="Xiao S."/>
        </authorList>
    </citation>
    <scope>NUCLEOTIDE SEQUENCE [LARGE SCALE GENOMIC DNA]</scope>
    <source>
        <strain evidence="1">OARG1902GOOAL</strain>
        <tissue evidence="1">Muscle</tissue>
    </source>
</reference>
<accession>A0A6G1PY90</accession>
<name>A0A6G1PY90_CHAAH</name>
<evidence type="ECO:0000313" key="1">
    <source>
        <dbReference type="EMBL" id="KAF3695245.1"/>
    </source>
</evidence>
<keyword evidence="2" id="KW-1185">Reference proteome</keyword>
<organism evidence="1 2">
    <name type="scientific">Channa argus</name>
    <name type="common">Northern snakehead</name>
    <name type="synonym">Ophicephalus argus</name>
    <dbReference type="NCBI Taxonomy" id="215402"/>
    <lineage>
        <taxon>Eukaryota</taxon>
        <taxon>Metazoa</taxon>
        <taxon>Chordata</taxon>
        <taxon>Craniata</taxon>
        <taxon>Vertebrata</taxon>
        <taxon>Euteleostomi</taxon>
        <taxon>Actinopterygii</taxon>
        <taxon>Neopterygii</taxon>
        <taxon>Teleostei</taxon>
        <taxon>Neoteleostei</taxon>
        <taxon>Acanthomorphata</taxon>
        <taxon>Anabantaria</taxon>
        <taxon>Anabantiformes</taxon>
        <taxon>Channoidei</taxon>
        <taxon>Channidae</taxon>
        <taxon>Channa</taxon>
    </lineage>
</organism>
<dbReference type="Proteomes" id="UP000503349">
    <property type="component" value="Chromosome 11"/>
</dbReference>
<dbReference type="EMBL" id="CM015722">
    <property type="protein sequence ID" value="KAF3695245.1"/>
    <property type="molecule type" value="Genomic_DNA"/>
</dbReference>
<evidence type="ECO:0000313" key="2">
    <source>
        <dbReference type="Proteomes" id="UP000503349"/>
    </source>
</evidence>